<keyword evidence="1" id="KW-0472">Membrane</keyword>
<reference evidence="3 4" key="1">
    <citation type="submission" date="2024-07" db="EMBL/GenBank/DDBJ databases">
        <title>Whole genome sequencing of Prodigiosin pigment-producing Streptomyces salinarius isolated from rhizosphere soil of Arachis hypogaea.</title>
        <authorList>
            <person name="Vidhya A."/>
            <person name="Ramya S."/>
        </authorList>
    </citation>
    <scope>NUCLEOTIDE SEQUENCE [LARGE SCALE GENOMIC DNA]</scope>
    <source>
        <strain evidence="3 4">VRMG2420</strain>
    </source>
</reference>
<name>A0ABW8BF05_9ACTN</name>
<dbReference type="InterPro" id="IPR052937">
    <property type="entry name" value="Inner_membrane_protein"/>
</dbReference>
<evidence type="ECO:0000313" key="4">
    <source>
        <dbReference type="Proteomes" id="UP001614264"/>
    </source>
</evidence>
<dbReference type="PANTHER" id="PTHR42903">
    <property type="entry name" value="INNER MEMBRANE PROTEIN YCCF"/>
    <property type="match status" value="1"/>
</dbReference>
<evidence type="ECO:0000313" key="3">
    <source>
        <dbReference type="EMBL" id="MFI7872696.1"/>
    </source>
</evidence>
<keyword evidence="1" id="KW-1133">Transmembrane helix</keyword>
<evidence type="ECO:0000256" key="1">
    <source>
        <dbReference type="SAM" id="Phobius"/>
    </source>
</evidence>
<organism evidence="3 4">
    <name type="scientific">Streptomyces salinarius</name>
    <dbReference type="NCBI Taxonomy" id="2762598"/>
    <lineage>
        <taxon>Bacteria</taxon>
        <taxon>Bacillati</taxon>
        <taxon>Actinomycetota</taxon>
        <taxon>Actinomycetes</taxon>
        <taxon>Kitasatosporales</taxon>
        <taxon>Streptomycetaceae</taxon>
        <taxon>Streptomyces</taxon>
    </lineage>
</organism>
<dbReference type="InterPro" id="IPR031308">
    <property type="entry name" value="UCP028777"/>
</dbReference>
<dbReference type="RefSeq" id="WP_125629277.1">
    <property type="nucleotide sequence ID" value="NZ_JAVCWJ010000020.1"/>
</dbReference>
<sequence>MKTILNVIWLVLSGFWLFLGYLLAGALLCITVIGIPFGIAAFRIGVYALWPFGYTAVERRDAGAPSCIGNVLWLVLAGWWLALGHIATGIALCVTIIGIPLGIANFKLIPVSLLPMGREIVRTDQPFTAAGTTQRSGW</sequence>
<dbReference type="PANTHER" id="PTHR42903:SF1">
    <property type="entry name" value="INNER MEMBRANE PROTEIN YCCF"/>
    <property type="match status" value="1"/>
</dbReference>
<protein>
    <submittedName>
        <fullName evidence="3">YccF domain-containing protein</fullName>
    </submittedName>
</protein>
<feature type="transmembrane region" description="Helical" evidence="1">
    <location>
        <begin position="7"/>
        <end position="24"/>
    </location>
</feature>
<dbReference type="InterPro" id="IPR005185">
    <property type="entry name" value="YccF"/>
</dbReference>
<feature type="domain" description="Inner membrane component" evidence="2">
    <location>
        <begin position="4"/>
        <end position="53"/>
    </location>
</feature>
<evidence type="ECO:0000259" key="2">
    <source>
        <dbReference type="Pfam" id="PF03733"/>
    </source>
</evidence>
<feature type="transmembrane region" description="Helical" evidence="1">
    <location>
        <begin position="86"/>
        <end position="106"/>
    </location>
</feature>
<accession>A0ABW8BF05</accession>
<keyword evidence="4" id="KW-1185">Reference proteome</keyword>
<proteinExistence type="predicted"/>
<dbReference type="Pfam" id="PF03733">
    <property type="entry name" value="YccF"/>
    <property type="match status" value="2"/>
</dbReference>
<dbReference type="NCBIfam" id="NF008740">
    <property type="entry name" value="PRK11770.1-2"/>
    <property type="match status" value="1"/>
</dbReference>
<feature type="domain" description="Inner membrane component" evidence="2">
    <location>
        <begin position="68"/>
        <end position="118"/>
    </location>
</feature>
<feature type="transmembrane region" description="Helical" evidence="1">
    <location>
        <begin position="62"/>
        <end position="80"/>
    </location>
</feature>
<comment type="caution">
    <text evidence="3">The sequence shown here is derived from an EMBL/GenBank/DDBJ whole genome shotgun (WGS) entry which is preliminary data.</text>
</comment>
<keyword evidence="1" id="KW-0812">Transmembrane</keyword>
<feature type="transmembrane region" description="Helical" evidence="1">
    <location>
        <begin position="30"/>
        <end position="50"/>
    </location>
</feature>
<dbReference type="PIRSF" id="PIRSF028777">
    <property type="entry name" value="UCP028777"/>
    <property type="match status" value="1"/>
</dbReference>
<gene>
    <name evidence="3" type="ORF">AB4829_19125</name>
</gene>
<dbReference type="Proteomes" id="UP001614264">
    <property type="component" value="Unassembled WGS sequence"/>
</dbReference>
<dbReference type="EMBL" id="JBITPR010000043">
    <property type="protein sequence ID" value="MFI7872696.1"/>
    <property type="molecule type" value="Genomic_DNA"/>
</dbReference>